<keyword evidence="4 7" id="KW-0812">Transmembrane</keyword>
<reference evidence="9 10" key="1">
    <citation type="submission" date="2014-12" db="EMBL/GenBank/DDBJ databases">
        <title>Draft genome sequence of Paenibacillus kamchatkensis strain B-2647.</title>
        <authorList>
            <person name="Karlyshev A.V."/>
            <person name="Kudryashova E.B."/>
        </authorList>
    </citation>
    <scope>NUCLEOTIDE SEQUENCE [LARGE SCALE GENOMIC DNA]</scope>
    <source>
        <strain evidence="9 10">VKM B-2647</strain>
    </source>
</reference>
<dbReference type="Gene3D" id="1.10.3720.10">
    <property type="entry name" value="MetI-like"/>
    <property type="match status" value="1"/>
</dbReference>
<evidence type="ECO:0000256" key="4">
    <source>
        <dbReference type="ARBA" id="ARBA00022692"/>
    </source>
</evidence>
<feature type="transmembrane region" description="Helical" evidence="7">
    <location>
        <begin position="103"/>
        <end position="124"/>
    </location>
</feature>
<name>A0ABR5AIM3_9BACL</name>
<dbReference type="SUPFAM" id="SSF161098">
    <property type="entry name" value="MetI-like"/>
    <property type="match status" value="1"/>
</dbReference>
<dbReference type="CDD" id="cd06261">
    <property type="entry name" value="TM_PBP2"/>
    <property type="match status" value="1"/>
</dbReference>
<comment type="similarity">
    <text evidence="7">Belongs to the binding-protein-dependent transport system permease family.</text>
</comment>
<dbReference type="Pfam" id="PF00528">
    <property type="entry name" value="BPD_transp_1"/>
    <property type="match status" value="1"/>
</dbReference>
<comment type="caution">
    <text evidence="9">The sequence shown here is derived from an EMBL/GenBank/DDBJ whole genome shotgun (WGS) entry which is preliminary data.</text>
</comment>
<organism evidence="9 10">
    <name type="scientific">Gordoniibacillus kamchatkensis</name>
    <dbReference type="NCBI Taxonomy" id="1590651"/>
    <lineage>
        <taxon>Bacteria</taxon>
        <taxon>Bacillati</taxon>
        <taxon>Bacillota</taxon>
        <taxon>Bacilli</taxon>
        <taxon>Bacillales</taxon>
        <taxon>Paenibacillaceae</taxon>
        <taxon>Gordoniibacillus</taxon>
    </lineage>
</organism>
<proteinExistence type="inferred from homology"/>
<dbReference type="PANTHER" id="PTHR30151:SF38">
    <property type="entry name" value="ALIPHATIC SULFONATES TRANSPORT PERMEASE PROTEIN SSUC-RELATED"/>
    <property type="match status" value="1"/>
</dbReference>
<evidence type="ECO:0000256" key="6">
    <source>
        <dbReference type="ARBA" id="ARBA00023136"/>
    </source>
</evidence>
<comment type="subcellular location">
    <subcellularLocation>
        <location evidence="1 7">Cell membrane</location>
        <topology evidence="1 7">Multi-pass membrane protein</topology>
    </subcellularLocation>
</comment>
<evidence type="ECO:0000256" key="5">
    <source>
        <dbReference type="ARBA" id="ARBA00022989"/>
    </source>
</evidence>
<feature type="transmembrane region" description="Helical" evidence="7">
    <location>
        <begin position="49"/>
        <end position="73"/>
    </location>
</feature>
<keyword evidence="10" id="KW-1185">Reference proteome</keyword>
<dbReference type="EMBL" id="JXAK01000016">
    <property type="protein sequence ID" value="KIL40790.1"/>
    <property type="molecule type" value="Genomic_DNA"/>
</dbReference>
<feature type="transmembrane region" description="Helical" evidence="7">
    <location>
        <begin position="136"/>
        <end position="156"/>
    </location>
</feature>
<evidence type="ECO:0000313" key="9">
    <source>
        <dbReference type="EMBL" id="KIL40790.1"/>
    </source>
</evidence>
<evidence type="ECO:0000256" key="2">
    <source>
        <dbReference type="ARBA" id="ARBA00022448"/>
    </source>
</evidence>
<feature type="transmembrane region" description="Helical" evidence="7">
    <location>
        <begin position="206"/>
        <end position="232"/>
    </location>
</feature>
<feature type="transmembrane region" description="Helical" evidence="7">
    <location>
        <begin position="252"/>
        <end position="272"/>
    </location>
</feature>
<evidence type="ECO:0000256" key="7">
    <source>
        <dbReference type="RuleBase" id="RU363032"/>
    </source>
</evidence>
<dbReference type="RefSeq" id="WP_041047638.1">
    <property type="nucleotide sequence ID" value="NZ_JXAK01000016.1"/>
</dbReference>
<feature type="domain" description="ABC transmembrane type-1" evidence="8">
    <location>
        <begin position="92"/>
        <end position="276"/>
    </location>
</feature>
<keyword evidence="2 7" id="KW-0813">Transport</keyword>
<evidence type="ECO:0000259" key="8">
    <source>
        <dbReference type="PROSITE" id="PS50928"/>
    </source>
</evidence>
<protein>
    <submittedName>
        <fullName evidence="9">ABC transporter permease</fullName>
    </submittedName>
</protein>
<gene>
    <name evidence="9" type="ORF">SD70_11110</name>
</gene>
<dbReference type="InterPro" id="IPR035906">
    <property type="entry name" value="MetI-like_sf"/>
</dbReference>
<dbReference type="PANTHER" id="PTHR30151">
    <property type="entry name" value="ALKANE SULFONATE ABC TRANSPORTER-RELATED, MEMBRANE SUBUNIT"/>
    <property type="match status" value="1"/>
</dbReference>
<evidence type="ECO:0000256" key="1">
    <source>
        <dbReference type="ARBA" id="ARBA00004651"/>
    </source>
</evidence>
<sequence>MNQADIIQAPGDALIGEAKKDAATSAAHKKAYRSELRENGKGKAALRGALFPLVLLAVWQLCGSFGLISATLLPTPADIAKTFYELLISGDLFRHLGVSMGRAALGFVLGGAAGLLMGLGVGLFRRLEQTVDPSIQMLRTVPHLAITPLFILWFGFGEFSKILLIALGAFFPLYIQTFQGIRSVDAKLFDVARVLEFSRSKQVTKLVLPAALPHILLGLRLSLGVAWLGLVVAELMGSSEGIGYLIMDARQFAQTATVFVGIAIFAVVGKATDSLVRHLEKKLLRWRESFSG</sequence>
<evidence type="ECO:0000313" key="10">
    <source>
        <dbReference type="Proteomes" id="UP000031967"/>
    </source>
</evidence>
<keyword evidence="5 7" id="KW-1133">Transmembrane helix</keyword>
<keyword evidence="6 7" id="KW-0472">Membrane</keyword>
<dbReference type="PROSITE" id="PS50928">
    <property type="entry name" value="ABC_TM1"/>
    <property type="match status" value="1"/>
</dbReference>
<feature type="transmembrane region" description="Helical" evidence="7">
    <location>
        <begin position="162"/>
        <end position="185"/>
    </location>
</feature>
<dbReference type="InterPro" id="IPR000515">
    <property type="entry name" value="MetI-like"/>
</dbReference>
<accession>A0ABR5AIM3</accession>
<evidence type="ECO:0000256" key="3">
    <source>
        <dbReference type="ARBA" id="ARBA00022475"/>
    </source>
</evidence>
<keyword evidence="3" id="KW-1003">Cell membrane</keyword>
<dbReference type="Proteomes" id="UP000031967">
    <property type="component" value="Unassembled WGS sequence"/>
</dbReference>